<reference evidence="7" key="1">
    <citation type="submission" date="2020-07" db="EMBL/GenBank/DDBJ databases">
        <authorList>
            <person name="Pettersson B.M.F."/>
            <person name="Behra P.R.K."/>
            <person name="Ramesh M."/>
            <person name="Das S."/>
            <person name="Dasgupta S."/>
            <person name="Kirsebom L.A."/>
        </authorList>
    </citation>
    <scope>NUCLEOTIDE SEQUENCE</scope>
    <source>
        <strain evidence="7">DSM 44242</strain>
    </source>
</reference>
<dbReference type="InterPro" id="IPR001647">
    <property type="entry name" value="HTH_TetR"/>
</dbReference>
<keyword evidence="3" id="KW-0804">Transcription</keyword>
<evidence type="ECO:0000256" key="1">
    <source>
        <dbReference type="ARBA" id="ARBA00023015"/>
    </source>
</evidence>
<accession>A0AAW5T5K0</accession>
<proteinExistence type="predicted"/>
<evidence type="ECO:0000313" key="8">
    <source>
        <dbReference type="Proteomes" id="UP001141659"/>
    </source>
</evidence>
<dbReference type="GO" id="GO:0000976">
    <property type="term" value="F:transcription cis-regulatory region binding"/>
    <property type="evidence" value="ECO:0007669"/>
    <property type="project" value="TreeGrafter"/>
</dbReference>
<dbReference type="AlphaFoldDB" id="A0AAW5T5K0"/>
<evidence type="ECO:0000256" key="4">
    <source>
        <dbReference type="PROSITE-ProRule" id="PRU00335"/>
    </source>
</evidence>
<comment type="caution">
    <text evidence="7">The sequence shown here is derived from an EMBL/GenBank/DDBJ whole genome shotgun (WGS) entry which is preliminary data.</text>
</comment>
<dbReference type="InterPro" id="IPR009057">
    <property type="entry name" value="Homeodomain-like_sf"/>
</dbReference>
<keyword evidence="2 4" id="KW-0238">DNA-binding</keyword>
<evidence type="ECO:0000256" key="3">
    <source>
        <dbReference type="ARBA" id="ARBA00023163"/>
    </source>
</evidence>
<dbReference type="InterPro" id="IPR050109">
    <property type="entry name" value="HTH-type_TetR-like_transc_reg"/>
</dbReference>
<dbReference type="GO" id="GO:0003700">
    <property type="term" value="F:DNA-binding transcription factor activity"/>
    <property type="evidence" value="ECO:0007669"/>
    <property type="project" value="TreeGrafter"/>
</dbReference>
<dbReference type="InterPro" id="IPR036271">
    <property type="entry name" value="Tet_transcr_reg_TetR-rel_C_sf"/>
</dbReference>
<evidence type="ECO:0000313" key="7">
    <source>
        <dbReference type="EMBL" id="MCV7389841.1"/>
    </source>
</evidence>
<sequence length="245" mass="25896">MRAMTGAVNKRPDGAPRRGRPPKAEAQLTRVAIRDAALAVIDGEGIAAVSMRSVGRVLGVDAKSLYHYVEGKDDLLDAVAEHILEQLRIPPATGDFAADLRALGHEFRRVTLAHPEAATLVLTRQLSSMSGLAPIEAVLTVLRRAGISAGESVHLLRTLLAALIGTLLREVCAGPTFGAGTSDGVAERRKALEASGLAEVTEAAPYLARFDRDDEFEATLDFLVDLVRCRVAVAGSTGRAPSSGR</sequence>
<name>A0AAW5T5K0_9MYCO</name>
<protein>
    <submittedName>
        <fullName evidence="7">TetR/AcrR family transcriptional regulator</fullName>
    </submittedName>
</protein>
<dbReference type="InterPro" id="IPR004111">
    <property type="entry name" value="Repressor_TetR_C"/>
</dbReference>
<keyword evidence="1" id="KW-0805">Transcription regulation</keyword>
<reference evidence="7" key="2">
    <citation type="journal article" date="2022" name="BMC Genomics">
        <title>Comparative genome analysis of mycobacteria focusing on tRNA and non-coding RNA.</title>
        <authorList>
            <person name="Behra P.R.K."/>
            <person name="Pettersson B.M.F."/>
            <person name="Ramesh M."/>
            <person name="Das S."/>
            <person name="Dasgupta S."/>
            <person name="Kirsebom L.A."/>
        </authorList>
    </citation>
    <scope>NUCLEOTIDE SEQUENCE</scope>
    <source>
        <strain evidence="7">DSM 44242</strain>
    </source>
</reference>
<feature type="domain" description="HTH tetR-type" evidence="6">
    <location>
        <begin position="27"/>
        <end position="87"/>
    </location>
</feature>
<dbReference type="PROSITE" id="PS50977">
    <property type="entry name" value="HTH_TETR_2"/>
    <property type="match status" value="1"/>
</dbReference>
<dbReference type="Pfam" id="PF00440">
    <property type="entry name" value="TetR_N"/>
    <property type="match status" value="1"/>
</dbReference>
<dbReference type="PANTHER" id="PTHR30055:SF151">
    <property type="entry name" value="TRANSCRIPTIONAL REGULATORY PROTEIN"/>
    <property type="match status" value="1"/>
</dbReference>
<dbReference type="EMBL" id="JACKVC010000016">
    <property type="protein sequence ID" value="MCV7389841.1"/>
    <property type="molecule type" value="Genomic_DNA"/>
</dbReference>
<gene>
    <name evidence="7" type="ORF">H5P34_17430</name>
</gene>
<dbReference type="PANTHER" id="PTHR30055">
    <property type="entry name" value="HTH-TYPE TRANSCRIPTIONAL REGULATOR RUTR"/>
    <property type="match status" value="1"/>
</dbReference>
<evidence type="ECO:0000259" key="6">
    <source>
        <dbReference type="PROSITE" id="PS50977"/>
    </source>
</evidence>
<dbReference type="Pfam" id="PF02909">
    <property type="entry name" value="TetR_C_1"/>
    <property type="match status" value="1"/>
</dbReference>
<evidence type="ECO:0000256" key="2">
    <source>
        <dbReference type="ARBA" id="ARBA00023125"/>
    </source>
</evidence>
<dbReference type="SUPFAM" id="SSF48498">
    <property type="entry name" value="Tetracyclin repressor-like, C-terminal domain"/>
    <property type="match status" value="1"/>
</dbReference>
<dbReference type="Proteomes" id="UP001141659">
    <property type="component" value="Unassembled WGS sequence"/>
</dbReference>
<organism evidence="7 8">
    <name type="scientific">Mycolicibacterium porcinum</name>
    <dbReference type="NCBI Taxonomy" id="39693"/>
    <lineage>
        <taxon>Bacteria</taxon>
        <taxon>Bacillati</taxon>
        <taxon>Actinomycetota</taxon>
        <taxon>Actinomycetes</taxon>
        <taxon>Mycobacteriales</taxon>
        <taxon>Mycobacteriaceae</taxon>
        <taxon>Mycolicibacterium</taxon>
    </lineage>
</organism>
<feature type="DNA-binding region" description="H-T-H motif" evidence="4">
    <location>
        <begin position="50"/>
        <end position="69"/>
    </location>
</feature>
<dbReference type="GO" id="GO:0045892">
    <property type="term" value="P:negative regulation of DNA-templated transcription"/>
    <property type="evidence" value="ECO:0007669"/>
    <property type="project" value="InterPro"/>
</dbReference>
<dbReference type="SUPFAM" id="SSF46689">
    <property type="entry name" value="Homeodomain-like"/>
    <property type="match status" value="1"/>
</dbReference>
<feature type="region of interest" description="Disordered" evidence="5">
    <location>
        <begin position="1"/>
        <end position="24"/>
    </location>
</feature>
<evidence type="ECO:0000256" key="5">
    <source>
        <dbReference type="SAM" id="MobiDB-lite"/>
    </source>
</evidence>
<dbReference type="Gene3D" id="1.10.357.10">
    <property type="entry name" value="Tetracycline Repressor, domain 2"/>
    <property type="match status" value="1"/>
</dbReference>